<evidence type="ECO:0000313" key="4">
    <source>
        <dbReference type="EMBL" id="KAE9587944.1"/>
    </source>
</evidence>
<organism evidence="4 5">
    <name type="scientific">Lupinus albus</name>
    <name type="common">White lupine</name>
    <name type="synonym">Lupinus termis</name>
    <dbReference type="NCBI Taxonomy" id="3870"/>
    <lineage>
        <taxon>Eukaryota</taxon>
        <taxon>Viridiplantae</taxon>
        <taxon>Streptophyta</taxon>
        <taxon>Embryophyta</taxon>
        <taxon>Tracheophyta</taxon>
        <taxon>Spermatophyta</taxon>
        <taxon>Magnoliopsida</taxon>
        <taxon>eudicotyledons</taxon>
        <taxon>Gunneridae</taxon>
        <taxon>Pentapetalae</taxon>
        <taxon>rosids</taxon>
        <taxon>fabids</taxon>
        <taxon>Fabales</taxon>
        <taxon>Fabaceae</taxon>
        <taxon>Papilionoideae</taxon>
        <taxon>50 kb inversion clade</taxon>
        <taxon>genistoids sensu lato</taxon>
        <taxon>core genistoids</taxon>
        <taxon>Genisteae</taxon>
        <taxon>Lupinus</taxon>
    </lineage>
</organism>
<sequence length="497" mass="56132">MANRTTLLVLLVLVLCHGVGVTMGLWMKEVEQDKKHWHPMSDKLFLMQNSKHIVKTDAGEMRVLESYGGRIMDRRLNIGFITMEPRSLFIPQYLDSTFIIFLRAGEAKVGFVCKSKLVEKHLKMGDVYRIPAGSAFYLVNTMDDQRLHIICSIDPSESIGISVFQSFYVGGGANPASVLSGFAPEIIETAFNVSGAELKKMFTRQHEGPIVHLDNSLSTSIWTKFLQMNGDDKLQHLKKMVIEDQQEPDEDDVDADNDDDEEEEQVTRLSWRKLLESVFRNNNNKEIREKVVHESHHSCNLYDRNPDFKNDYGWSTALDGSDYPPLKKSGIGIYHVNLSPGSMMTPHVNPRATEYGIVLKGSGRIQIIFPNGSSAMDTHIKEGDVFFVPRYFPFCQIASKNGPLEFFGFTTSARKNKPQFLVGATSLMRTMMGPELAAAFGVSEDTMKRMVDAQHETVILPTPWAQAHAQAHTNQKKKKNIQVTVPKLIRNEVIMDF</sequence>
<dbReference type="InterPro" id="IPR050253">
    <property type="entry name" value="Seed_Storage-Functional"/>
</dbReference>
<dbReference type="Gene3D" id="2.60.120.10">
    <property type="entry name" value="Jelly Rolls"/>
    <property type="match status" value="2"/>
</dbReference>
<feature type="signal peptide" evidence="2">
    <location>
        <begin position="1"/>
        <end position="24"/>
    </location>
</feature>
<feature type="domain" description="Cupin type-1" evidence="3">
    <location>
        <begin position="45"/>
        <end position="199"/>
    </location>
</feature>
<dbReference type="Pfam" id="PF00190">
    <property type="entry name" value="Cupin_1"/>
    <property type="match status" value="2"/>
</dbReference>
<feature type="chain" id="PRO_5025402032" evidence="2">
    <location>
        <begin position="25"/>
        <end position="497"/>
    </location>
</feature>
<dbReference type="SMART" id="SM00835">
    <property type="entry name" value="Cupin_1"/>
    <property type="match status" value="2"/>
</dbReference>
<protein>
    <submittedName>
        <fullName evidence="4">Putative rmlC-like jelly roll protein</fullName>
    </submittedName>
</protein>
<name>A0A6A4NK75_LUPAL</name>
<dbReference type="PANTHER" id="PTHR31189:SF2">
    <property type="entry name" value="RMLC-LIKE CUPINS SUPERFAMILY PROTEIN"/>
    <property type="match status" value="1"/>
</dbReference>
<dbReference type="AlphaFoldDB" id="A0A6A4NK75"/>
<feature type="domain" description="Cupin type-1" evidence="3">
    <location>
        <begin position="299"/>
        <end position="448"/>
    </location>
</feature>
<gene>
    <name evidence="4" type="ORF">Lalb_Chr22g0350181</name>
</gene>
<feature type="region of interest" description="Disordered" evidence="1">
    <location>
        <begin position="243"/>
        <end position="267"/>
    </location>
</feature>
<dbReference type="InterPro" id="IPR006045">
    <property type="entry name" value="Cupin_1"/>
</dbReference>
<comment type="caution">
    <text evidence="4">The sequence shown here is derived from an EMBL/GenBank/DDBJ whole genome shotgun (WGS) entry which is preliminary data.</text>
</comment>
<dbReference type="Proteomes" id="UP000447434">
    <property type="component" value="Chromosome 22"/>
</dbReference>
<dbReference type="InterPro" id="IPR011051">
    <property type="entry name" value="RmlC_Cupin_sf"/>
</dbReference>
<dbReference type="CDD" id="cd02244">
    <property type="entry name" value="cupin_7S_vicilin-like_N"/>
    <property type="match status" value="1"/>
</dbReference>
<feature type="compositionally biased region" description="Acidic residues" evidence="1">
    <location>
        <begin position="244"/>
        <end position="264"/>
    </location>
</feature>
<keyword evidence="2" id="KW-0732">Signal</keyword>
<dbReference type="EMBL" id="WOCE01000022">
    <property type="protein sequence ID" value="KAE9587944.1"/>
    <property type="molecule type" value="Genomic_DNA"/>
</dbReference>
<dbReference type="PANTHER" id="PTHR31189">
    <property type="entry name" value="OS03G0336100 PROTEIN-RELATED"/>
    <property type="match status" value="1"/>
</dbReference>
<reference evidence="5" key="1">
    <citation type="journal article" date="2020" name="Nat. Commun.">
        <title>Genome sequence of the cluster root forming white lupin.</title>
        <authorList>
            <person name="Hufnagel B."/>
            <person name="Marques A."/>
            <person name="Soriano A."/>
            <person name="Marques L."/>
            <person name="Divol F."/>
            <person name="Doumas P."/>
            <person name="Sallet E."/>
            <person name="Mancinotti D."/>
            <person name="Carrere S."/>
            <person name="Marande W."/>
            <person name="Arribat S."/>
            <person name="Keller J."/>
            <person name="Huneau C."/>
            <person name="Blein T."/>
            <person name="Aime D."/>
            <person name="Laguerre M."/>
            <person name="Taylor J."/>
            <person name="Schubert V."/>
            <person name="Nelson M."/>
            <person name="Geu-Flores F."/>
            <person name="Crespi M."/>
            <person name="Gallardo-Guerrero K."/>
            <person name="Delaux P.-M."/>
            <person name="Salse J."/>
            <person name="Berges H."/>
            <person name="Guyot R."/>
            <person name="Gouzy J."/>
            <person name="Peret B."/>
        </authorList>
    </citation>
    <scope>NUCLEOTIDE SEQUENCE [LARGE SCALE GENOMIC DNA]</scope>
    <source>
        <strain evidence="5">cv. Amiga</strain>
    </source>
</reference>
<evidence type="ECO:0000313" key="5">
    <source>
        <dbReference type="Proteomes" id="UP000447434"/>
    </source>
</evidence>
<evidence type="ECO:0000256" key="1">
    <source>
        <dbReference type="SAM" id="MobiDB-lite"/>
    </source>
</evidence>
<accession>A0A6A4NK75</accession>
<dbReference type="InterPro" id="IPR014710">
    <property type="entry name" value="RmlC-like_jellyroll"/>
</dbReference>
<evidence type="ECO:0000259" key="3">
    <source>
        <dbReference type="SMART" id="SM00835"/>
    </source>
</evidence>
<proteinExistence type="predicted"/>
<dbReference type="OrthoDB" id="2019862at2759"/>
<evidence type="ECO:0000256" key="2">
    <source>
        <dbReference type="SAM" id="SignalP"/>
    </source>
</evidence>
<keyword evidence="5" id="KW-1185">Reference proteome</keyword>
<dbReference type="CDD" id="cd02245">
    <property type="entry name" value="cupin_7S_vicilin-like_C"/>
    <property type="match status" value="1"/>
</dbReference>
<dbReference type="SUPFAM" id="SSF51182">
    <property type="entry name" value="RmlC-like cupins"/>
    <property type="match status" value="1"/>
</dbReference>